<protein>
    <submittedName>
        <fullName evidence="3">LpqN/LpqT family lipoprotein</fullName>
    </submittedName>
</protein>
<keyword evidence="1" id="KW-0732">Signal</keyword>
<dbReference type="EMBL" id="JAPJDO010000003">
    <property type="protein sequence ID" value="MCX2935894.1"/>
    <property type="molecule type" value="Genomic_DNA"/>
</dbReference>
<comment type="caution">
    <text evidence="3">The sequence shown here is derived from an EMBL/GenBank/DDBJ whole genome shotgun (WGS) entry which is preliminary data.</text>
</comment>
<proteinExistence type="predicted"/>
<sequence>MAGCGSKSGSEASSASSSSVSSSASVTSSSAAPAAAGMTINDYITKNNIAETPIKPDEPGTPNFDFPFPPGWSPAGDKTPEWAYGAIVYDKPADPSDPPTMYAIAVKLTGDVDPATVLELAPSQLQGLPEFSPIGEPNKSSLSGFDAVQYAGTYMNDGKKRVVAQKTVVIPGKDALFALQLNADALDGQQDVILDAAKVIDEQTKITAPA</sequence>
<dbReference type="Pfam" id="PF10738">
    <property type="entry name" value="Lpp-LpqN"/>
    <property type="match status" value="1"/>
</dbReference>
<evidence type="ECO:0000313" key="4">
    <source>
        <dbReference type="Proteomes" id="UP001300745"/>
    </source>
</evidence>
<feature type="region of interest" description="Disordered" evidence="2">
    <location>
        <begin position="1"/>
        <end position="33"/>
    </location>
</feature>
<keyword evidence="4" id="KW-1185">Reference proteome</keyword>
<reference evidence="3 4" key="1">
    <citation type="submission" date="2022-11" db="EMBL/GenBank/DDBJ databases">
        <title>Mycobacterium sp. nov.</title>
        <authorList>
            <person name="Papic B."/>
            <person name="Spicic S."/>
            <person name="Duvnjak S."/>
        </authorList>
    </citation>
    <scope>NUCLEOTIDE SEQUENCE [LARGE SCALE GENOMIC DNA]</scope>
    <source>
        <strain evidence="3 4">CVI_P4</strain>
    </source>
</reference>
<evidence type="ECO:0000256" key="1">
    <source>
        <dbReference type="ARBA" id="ARBA00022729"/>
    </source>
</evidence>
<dbReference type="Gene3D" id="3.40.1000.10">
    <property type="entry name" value="Mog1/PsbP, alpha/beta/alpha sandwich"/>
    <property type="match status" value="1"/>
</dbReference>
<evidence type="ECO:0000313" key="3">
    <source>
        <dbReference type="EMBL" id="MCX2935894.1"/>
    </source>
</evidence>
<gene>
    <name evidence="3" type="ORF">ORI27_04235</name>
</gene>
<feature type="region of interest" description="Disordered" evidence="2">
    <location>
        <begin position="49"/>
        <end position="77"/>
    </location>
</feature>
<accession>A0ABT3S8S1</accession>
<dbReference type="InterPro" id="IPR019674">
    <property type="entry name" value="Lipoprotein_LpqN/LpqT-like"/>
</dbReference>
<dbReference type="Proteomes" id="UP001300745">
    <property type="component" value="Unassembled WGS sequence"/>
</dbReference>
<keyword evidence="3" id="KW-0449">Lipoprotein</keyword>
<organism evidence="3 4">
    <name type="scientific">Mycobacterium pinniadriaticum</name>
    <dbReference type="NCBI Taxonomy" id="2994102"/>
    <lineage>
        <taxon>Bacteria</taxon>
        <taxon>Bacillati</taxon>
        <taxon>Actinomycetota</taxon>
        <taxon>Actinomycetes</taxon>
        <taxon>Mycobacteriales</taxon>
        <taxon>Mycobacteriaceae</taxon>
        <taxon>Mycobacterium</taxon>
    </lineage>
</organism>
<evidence type="ECO:0000256" key="2">
    <source>
        <dbReference type="SAM" id="MobiDB-lite"/>
    </source>
</evidence>
<name>A0ABT3S8S1_9MYCO</name>